<reference evidence="2 3" key="1">
    <citation type="submission" date="2021-06" db="EMBL/GenBank/DDBJ databases">
        <authorList>
            <person name="Palmer J.M."/>
        </authorList>
    </citation>
    <scope>NUCLEOTIDE SEQUENCE [LARGE SCALE GENOMIC DNA]</scope>
    <source>
        <strain evidence="2 3">AS_MEX2019</strain>
        <tissue evidence="2">Muscle</tissue>
    </source>
</reference>
<dbReference type="Proteomes" id="UP001469553">
    <property type="component" value="Unassembled WGS sequence"/>
</dbReference>
<sequence length="100" mass="11328">MELHTERVSDKKTAELFCFQLGFPGARCSKSRFSLHQELFQSKHFLLFSLLSPIYFFLCQTSCCCCIMMCFGQMATSAVPLCFVTELSPLCGIFTYQPVG</sequence>
<evidence type="ECO:0000313" key="3">
    <source>
        <dbReference type="Proteomes" id="UP001469553"/>
    </source>
</evidence>
<accession>A0ABV0XNF1</accession>
<protein>
    <submittedName>
        <fullName evidence="2">Uncharacterized protein</fullName>
    </submittedName>
</protein>
<keyword evidence="1" id="KW-0472">Membrane</keyword>
<organism evidence="2 3">
    <name type="scientific">Ameca splendens</name>
    <dbReference type="NCBI Taxonomy" id="208324"/>
    <lineage>
        <taxon>Eukaryota</taxon>
        <taxon>Metazoa</taxon>
        <taxon>Chordata</taxon>
        <taxon>Craniata</taxon>
        <taxon>Vertebrata</taxon>
        <taxon>Euteleostomi</taxon>
        <taxon>Actinopterygii</taxon>
        <taxon>Neopterygii</taxon>
        <taxon>Teleostei</taxon>
        <taxon>Neoteleostei</taxon>
        <taxon>Acanthomorphata</taxon>
        <taxon>Ovalentaria</taxon>
        <taxon>Atherinomorphae</taxon>
        <taxon>Cyprinodontiformes</taxon>
        <taxon>Goodeidae</taxon>
        <taxon>Ameca</taxon>
    </lineage>
</organism>
<feature type="transmembrane region" description="Helical" evidence="1">
    <location>
        <begin position="45"/>
        <end position="71"/>
    </location>
</feature>
<keyword evidence="1" id="KW-0812">Transmembrane</keyword>
<gene>
    <name evidence="2" type="ORF">AMECASPLE_006550</name>
</gene>
<evidence type="ECO:0000256" key="1">
    <source>
        <dbReference type="SAM" id="Phobius"/>
    </source>
</evidence>
<dbReference type="EMBL" id="JAHRIP010009722">
    <property type="protein sequence ID" value="MEQ2282994.1"/>
    <property type="molecule type" value="Genomic_DNA"/>
</dbReference>
<comment type="caution">
    <text evidence="2">The sequence shown here is derived from an EMBL/GenBank/DDBJ whole genome shotgun (WGS) entry which is preliminary data.</text>
</comment>
<keyword evidence="3" id="KW-1185">Reference proteome</keyword>
<proteinExistence type="predicted"/>
<name>A0ABV0XNF1_9TELE</name>
<keyword evidence="1" id="KW-1133">Transmembrane helix</keyword>
<evidence type="ECO:0000313" key="2">
    <source>
        <dbReference type="EMBL" id="MEQ2282994.1"/>
    </source>
</evidence>